<dbReference type="OrthoDB" id="10003741at2"/>
<keyword evidence="1" id="KW-0472">Membrane</keyword>
<dbReference type="Proteomes" id="UP000190339">
    <property type="component" value="Unassembled WGS sequence"/>
</dbReference>
<sequence length="83" mass="9786">METMKQKNFEIKPYQRLLKQIKFENVRSQYTDREIQMELLYSNSLLFEQLQLTQKNTNIIKIIVLIFAILSVLIGLLIGLGII</sequence>
<feature type="transmembrane region" description="Helical" evidence="1">
    <location>
        <begin position="59"/>
        <end position="82"/>
    </location>
</feature>
<keyword evidence="1" id="KW-0812">Transmembrane</keyword>
<evidence type="ECO:0000256" key="1">
    <source>
        <dbReference type="SAM" id="Phobius"/>
    </source>
</evidence>
<dbReference type="RefSeq" id="WP_079514099.1">
    <property type="nucleotide sequence ID" value="NZ_FUYL01000012.1"/>
</dbReference>
<proteinExistence type="predicted"/>
<dbReference type="AlphaFoldDB" id="A0A1T5ECF9"/>
<evidence type="ECO:0000313" key="2">
    <source>
        <dbReference type="EMBL" id="SKB81702.1"/>
    </source>
</evidence>
<dbReference type="EMBL" id="FUYL01000012">
    <property type="protein sequence ID" value="SKB81702.1"/>
    <property type="molecule type" value="Genomic_DNA"/>
</dbReference>
<keyword evidence="1" id="KW-1133">Transmembrane helix</keyword>
<name>A0A1T5ECF9_9FLAO</name>
<evidence type="ECO:0000313" key="3">
    <source>
        <dbReference type="Proteomes" id="UP000190339"/>
    </source>
</evidence>
<reference evidence="3" key="1">
    <citation type="submission" date="2017-02" db="EMBL/GenBank/DDBJ databases">
        <authorList>
            <person name="Varghese N."/>
            <person name="Submissions S."/>
        </authorList>
    </citation>
    <scope>NUCLEOTIDE SEQUENCE [LARGE SCALE GENOMIC DNA]</scope>
    <source>
        <strain evidence="3">DSM 23546</strain>
    </source>
</reference>
<protein>
    <submittedName>
        <fullName evidence="2">Uncharacterized protein</fullName>
    </submittedName>
</protein>
<accession>A0A1T5ECF9</accession>
<gene>
    <name evidence="2" type="ORF">SAMN05660866_03429</name>
</gene>
<dbReference type="STRING" id="561365.SAMN05660866_03429"/>
<keyword evidence="3" id="KW-1185">Reference proteome</keyword>
<organism evidence="2 3">
    <name type="scientific">Maribacter arcticus</name>
    <dbReference type="NCBI Taxonomy" id="561365"/>
    <lineage>
        <taxon>Bacteria</taxon>
        <taxon>Pseudomonadati</taxon>
        <taxon>Bacteroidota</taxon>
        <taxon>Flavobacteriia</taxon>
        <taxon>Flavobacteriales</taxon>
        <taxon>Flavobacteriaceae</taxon>
        <taxon>Maribacter</taxon>
    </lineage>
</organism>